<evidence type="ECO:0000313" key="9">
    <source>
        <dbReference type="Proteomes" id="UP000001568"/>
    </source>
</evidence>
<organism evidence="8 9">
    <name type="scientific">Ostreococcus lucimarinus (strain CCE9901)</name>
    <dbReference type="NCBI Taxonomy" id="436017"/>
    <lineage>
        <taxon>Eukaryota</taxon>
        <taxon>Viridiplantae</taxon>
        <taxon>Chlorophyta</taxon>
        <taxon>Mamiellophyceae</taxon>
        <taxon>Mamiellales</taxon>
        <taxon>Bathycoccaceae</taxon>
        <taxon>Ostreococcus</taxon>
    </lineage>
</organism>
<evidence type="ECO:0000313" key="8">
    <source>
        <dbReference type="EMBL" id="ABP00856.1"/>
    </source>
</evidence>
<dbReference type="InterPro" id="IPR004254">
    <property type="entry name" value="AdipoR/HlyIII-related"/>
</dbReference>
<dbReference type="GO" id="GO:0009744">
    <property type="term" value="P:response to sucrose"/>
    <property type="evidence" value="ECO:0007669"/>
    <property type="project" value="UniProtKB-ARBA"/>
</dbReference>
<dbReference type="PANTHER" id="PTHR20855">
    <property type="entry name" value="ADIPOR/PROGESTIN RECEPTOR-RELATED"/>
    <property type="match status" value="1"/>
</dbReference>
<dbReference type="OrthoDB" id="529367at2759"/>
<dbReference type="Proteomes" id="UP000001568">
    <property type="component" value="Chromosome 20"/>
</dbReference>
<gene>
    <name evidence="8" type="ORF">OSTLU_5299</name>
</gene>
<feature type="transmembrane region" description="Helical" evidence="7">
    <location>
        <begin position="206"/>
        <end position="226"/>
    </location>
</feature>
<evidence type="ECO:0000256" key="6">
    <source>
        <dbReference type="PIRSR" id="PIRSR604254-1"/>
    </source>
</evidence>
<name>A4SB20_OSTLU</name>
<dbReference type="GO" id="GO:0016020">
    <property type="term" value="C:membrane"/>
    <property type="evidence" value="ECO:0007669"/>
    <property type="project" value="UniProtKB-SubCell"/>
</dbReference>
<feature type="binding site" evidence="6">
    <location>
        <position position="245"/>
    </location>
    <ligand>
        <name>Zn(2+)</name>
        <dbReference type="ChEBI" id="CHEBI:29105"/>
    </ligand>
</feature>
<feature type="transmembrane region" description="Helical" evidence="7">
    <location>
        <begin position="37"/>
        <end position="58"/>
    </location>
</feature>
<accession>A4SB20</accession>
<proteinExistence type="inferred from homology"/>
<feature type="non-terminal residue" evidence="8">
    <location>
        <position position="1"/>
    </location>
</feature>
<feature type="transmembrane region" description="Helical" evidence="7">
    <location>
        <begin position="177"/>
        <end position="200"/>
    </location>
</feature>
<feature type="binding site" evidence="6">
    <location>
        <position position="249"/>
    </location>
    <ligand>
        <name>Zn(2+)</name>
        <dbReference type="ChEBI" id="CHEBI:29105"/>
    </ligand>
</feature>
<keyword evidence="3 7" id="KW-0812">Transmembrane</keyword>
<sequence length="275" mass="32064">DAPEWMVWNPYVRSGYRVGARWLGATRSIFMLHNETVNIWSHLLGVLMFAALIVQTFRTAHSGFVPDDPEPARPVTRWPMYIFLTGAVVCLFFSTMCHTYCCVGEIDAERMWRFDYLGIAVLIVASFYPMLHYSYYCLPGWRDMYLTGITVFGCLTVVPTFMRAFQKKEYAPLRASLFVALGCLGLFPIFQQVFFVWHIVPTPMMEAFYFEMAMGFGYVFGAFLYAKMIPERWSPGSFDFFGCSHNIFHFLIVLSTYFHYRASIIYLTWRDNYTC</sequence>
<dbReference type="KEGG" id="olu:OSTLU_5299"/>
<keyword evidence="9" id="KW-1185">Reference proteome</keyword>
<feature type="transmembrane region" description="Helical" evidence="7">
    <location>
        <begin position="114"/>
        <end position="133"/>
    </location>
</feature>
<dbReference type="GO" id="GO:0038023">
    <property type="term" value="F:signaling receptor activity"/>
    <property type="evidence" value="ECO:0007669"/>
    <property type="project" value="TreeGrafter"/>
</dbReference>
<evidence type="ECO:0000256" key="5">
    <source>
        <dbReference type="ARBA" id="ARBA00023136"/>
    </source>
</evidence>
<dbReference type="OMA" id="CELISYD"/>
<protein>
    <submittedName>
        <fullName evidence="8">Uncharacterized protein</fullName>
    </submittedName>
</protein>
<evidence type="ECO:0000256" key="3">
    <source>
        <dbReference type="ARBA" id="ARBA00022692"/>
    </source>
</evidence>
<dbReference type="EMBL" id="CP000600">
    <property type="protein sequence ID" value="ABP00856.1"/>
    <property type="molecule type" value="Genomic_DNA"/>
</dbReference>
<feature type="non-terminal residue" evidence="8">
    <location>
        <position position="275"/>
    </location>
</feature>
<keyword evidence="6" id="KW-0479">Metal-binding</keyword>
<dbReference type="STRING" id="436017.A4SB20"/>
<reference evidence="8 9" key="1">
    <citation type="journal article" date="2007" name="Proc. Natl. Acad. Sci. U.S.A.">
        <title>The tiny eukaryote Ostreococcus provides genomic insights into the paradox of plankton speciation.</title>
        <authorList>
            <person name="Palenik B."/>
            <person name="Grimwood J."/>
            <person name="Aerts A."/>
            <person name="Rouze P."/>
            <person name="Salamov A."/>
            <person name="Putnam N."/>
            <person name="Dupont C."/>
            <person name="Jorgensen R."/>
            <person name="Derelle E."/>
            <person name="Rombauts S."/>
            <person name="Zhou K."/>
            <person name="Otillar R."/>
            <person name="Merchant S.S."/>
            <person name="Podell S."/>
            <person name="Gaasterland T."/>
            <person name="Napoli C."/>
            <person name="Gendler K."/>
            <person name="Manuell A."/>
            <person name="Tai V."/>
            <person name="Vallon O."/>
            <person name="Piganeau G."/>
            <person name="Jancek S."/>
            <person name="Heijde M."/>
            <person name="Jabbari K."/>
            <person name="Bowler C."/>
            <person name="Lohr M."/>
            <person name="Robbens S."/>
            <person name="Werner G."/>
            <person name="Dubchak I."/>
            <person name="Pazour G.J."/>
            <person name="Ren Q."/>
            <person name="Paulsen I."/>
            <person name="Delwiche C."/>
            <person name="Schmutz J."/>
            <person name="Rokhsar D."/>
            <person name="Van de Peer Y."/>
            <person name="Moreau H."/>
            <person name="Grigoriev I.V."/>
        </authorList>
    </citation>
    <scope>NUCLEOTIDE SEQUENCE [LARGE SCALE GENOMIC DNA]</scope>
    <source>
        <strain evidence="8 9">CCE9901</strain>
    </source>
</reference>
<keyword evidence="4 7" id="KW-1133">Transmembrane helix</keyword>
<dbReference type="RefSeq" id="XP_001422539.1">
    <property type="nucleotide sequence ID" value="XM_001422502.1"/>
</dbReference>
<dbReference type="AlphaFoldDB" id="A4SB20"/>
<comment type="similarity">
    <text evidence="2">Belongs to the ADIPOR family.</text>
</comment>
<evidence type="ECO:0000256" key="4">
    <source>
        <dbReference type="ARBA" id="ARBA00022989"/>
    </source>
</evidence>
<evidence type="ECO:0000256" key="7">
    <source>
        <dbReference type="SAM" id="Phobius"/>
    </source>
</evidence>
<dbReference type="Pfam" id="PF03006">
    <property type="entry name" value="HlyIII"/>
    <property type="match status" value="1"/>
</dbReference>
<dbReference type="eggNOG" id="KOG0748">
    <property type="taxonomic scope" value="Eukaryota"/>
</dbReference>
<comment type="subcellular location">
    <subcellularLocation>
        <location evidence="1">Membrane</location>
        <topology evidence="1">Multi-pass membrane protein</topology>
    </subcellularLocation>
</comment>
<keyword evidence="6" id="KW-0862">Zinc</keyword>
<dbReference type="GO" id="GO:0046872">
    <property type="term" value="F:metal ion binding"/>
    <property type="evidence" value="ECO:0007669"/>
    <property type="project" value="UniProtKB-KW"/>
</dbReference>
<dbReference type="GeneID" id="5006597"/>
<evidence type="ECO:0000256" key="1">
    <source>
        <dbReference type="ARBA" id="ARBA00004141"/>
    </source>
</evidence>
<dbReference type="Gramene" id="ABP00856">
    <property type="protein sequence ID" value="ABP00856"/>
    <property type="gene ID" value="OSTLU_5299"/>
</dbReference>
<evidence type="ECO:0000256" key="2">
    <source>
        <dbReference type="ARBA" id="ARBA00007018"/>
    </source>
</evidence>
<feature type="transmembrane region" description="Helical" evidence="7">
    <location>
        <begin position="145"/>
        <end position="165"/>
    </location>
</feature>
<dbReference type="HOGENOM" id="CLU_023075_4_0_1"/>
<dbReference type="PANTHER" id="PTHR20855:SF52">
    <property type="entry name" value="ADIPONECTIN RECEPTOR PROTEIN"/>
    <property type="match status" value="1"/>
</dbReference>
<keyword evidence="5 7" id="KW-0472">Membrane</keyword>
<feature type="transmembrane region" description="Helical" evidence="7">
    <location>
        <begin position="247"/>
        <end position="269"/>
    </location>
</feature>
<feature type="transmembrane region" description="Helical" evidence="7">
    <location>
        <begin position="78"/>
        <end position="102"/>
    </location>
</feature>
<feature type="binding site" evidence="6">
    <location>
        <position position="98"/>
    </location>
    <ligand>
        <name>Zn(2+)</name>
        <dbReference type="ChEBI" id="CHEBI:29105"/>
    </ligand>
</feature>